<dbReference type="PANTHER" id="PTHR23407">
    <property type="entry name" value="ATPASE INHIBITOR/5-FORMYLTETRAHYDROFOLATE CYCLO-LIGASE"/>
    <property type="match status" value="1"/>
</dbReference>
<gene>
    <name evidence="6" type="ORF">IDM49_03615</name>
</gene>
<sequence>MMLGIKSHKAFLRASIRRRRSQLRSNPDYRSFLAQEFEKNSKDLFSFLKEGDAVVAFLPLVHEPPIEKILLNLINRKINIFVPVVKPSRQLAWVRWVPDAPSVHNVLGIDEPVGEEYGSEIFLDADIRLMPALAVDVEGHRLGQGGGFYDTLCAALTEQHLQSTYTVIFDEDLLDGLPYEKHDFITPAVLTPSGPRRLRS</sequence>
<reference evidence="6 7" key="1">
    <citation type="submission" date="2020-09" db="EMBL/GenBank/DDBJ databases">
        <title>Investigation of environmental microbes.</title>
        <authorList>
            <person name="Ou Y."/>
            <person name="Kang Q."/>
        </authorList>
    </citation>
    <scope>NUCLEOTIDE SEQUENCE [LARGE SCALE GENOMIC DNA]</scope>
    <source>
        <strain evidence="6 7">KJZ-14</strain>
    </source>
</reference>
<evidence type="ECO:0000256" key="5">
    <source>
        <dbReference type="RuleBase" id="RU361279"/>
    </source>
</evidence>
<dbReference type="InterPro" id="IPR037171">
    <property type="entry name" value="NagB/RpiA_transferase-like"/>
</dbReference>
<feature type="binding site" evidence="4">
    <location>
        <position position="58"/>
    </location>
    <ligand>
        <name>substrate</name>
    </ligand>
</feature>
<dbReference type="EC" id="6.3.3.2" evidence="5"/>
<keyword evidence="5" id="KW-0460">Magnesium</keyword>
<accession>A0A7H2BFC4</accession>
<keyword evidence="5" id="KW-0479">Metal-binding</keyword>
<dbReference type="GO" id="GO:0035999">
    <property type="term" value="P:tetrahydrofolate interconversion"/>
    <property type="evidence" value="ECO:0007669"/>
    <property type="project" value="TreeGrafter"/>
</dbReference>
<organism evidence="6 7">
    <name type="scientific">Rothia terrae</name>
    <dbReference type="NCBI Taxonomy" id="396015"/>
    <lineage>
        <taxon>Bacteria</taxon>
        <taxon>Bacillati</taxon>
        <taxon>Actinomycetota</taxon>
        <taxon>Actinomycetes</taxon>
        <taxon>Micrococcales</taxon>
        <taxon>Micrococcaceae</taxon>
        <taxon>Rothia</taxon>
    </lineage>
</organism>
<feature type="binding site" evidence="4">
    <location>
        <position position="63"/>
    </location>
    <ligand>
        <name>substrate</name>
    </ligand>
</feature>
<feature type="binding site" evidence="4">
    <location>
        <begin position="141"/>
        <end position="149"/>
    </location>
    <ligand>
        <name>ATP</name>
        <dbReference type="ChEBI" id="CHEBI:30616"/>
    </ligand>
</feature>
<dbReference type="EMBL" id="CP061539">
    <property type="protein sequence ID" value="QNV38370.1"/>
    <property type="molecule type" value="Genomic_DNA"/>
</dbReference>
<dbReference type="GeneID" id="96623314"/>
<dbReference type="GO" id="GO:0030272">
    <property type="term" value="F:5-formyltetrahydrofolate cyclo-ligase activity"/>
    <property type="evidence" value="ECO:0007669"/>
    <property type="project" value="UniProtKB-EC"/>
</dbReference>
<dbReference type="SUPFAM" id="SSF100950">
    <property type="entry name" value="NagB/RpiA/CoA transferase-like"/>
    <property type="match status" value="1"/>
</dbReference>
<dbReference type="PIRSF" id="PIRSF006806">
    <property type="entry name" value="FTHF_cligase"/>
    <property type="match status" value="1"/>
</dbReference>
<dbReference type="Pfam" id="PF01812">
    <property type="entry name" value="5-FTHF_cyc-lig"/>
    <property type="match status" value="1"/>
</dbReference>
<dbReference type="GO" id="GO:0005524">
    <property type="term" value="F:ATP binding"/>
    <property type="evidence" value="ECO:0007669"/>
    <property type="project" value="UniProtKB-KW"/>
</dbReference>
<dbReference type="GO" id="GO:0009396">
    <property type="term" value="P:folic acid-containing compound biosynthetic process"/>
    <property type="evidence" value="ECO:0007669"/>
    <property type="project" value="TreeGrafter"/>
</dbReference>
<keyword evidence="6" id="KW-0436">Ligase</keyword>
<evidence type="ECO:0000256" key="2">
    <source>
        <dbReference type="ARBA" id="ARBA00022741"/>
    </source>
</evidence>
<comment type="cofactor">
    <cofactor evidence="5">
        <name>Mg(2+)</name>
        <dbReference type="ChEBI" id="CHEBI:18420"/>
    </cofactor>
</comment>
<dbReference type="KEGG" id="rter:IDM49_03615"/>
<evidence type="ECO:0000256" key="1">
    <source>
        <dbReference type="ARBA" id="ARBA00010638"/>
    </source>
</evidence>
<evidence type="ECO:0000256" key="3">
    <source>
        <dbReference type="ARBA" id="ARBA00022840"/>
    </source>
</evidence>
<dbReference type="AlphaFoldDB" id="A0A7H2BFC4"/>
<dbReference type="GO" id="GO:0046872">
    <property type="term" value="F:metal ion binding"/>
    <property type="evidence" value="ECO:0007669"/>
    <property type="project" value="UniProtKB-KW"/>
</dbReference>
<keyword evidence="2 4" id="KW-0547">Nucleotide-binding</keyword>
<protein>
    <recommendedName>
        <fullName evidence="5">5-formyltetrahydrofolate cyclo-ligase</fullName>
        <ecNumber evidence="5">6.3.3.2</ecNumber>
    </recommendedName>
</protein>
<dbReference type="InterPro" id="IPR024185">
    <property type="entry name" value="FTHF_cligase-like_sf"/>
</dbReference>
<comment type="similarity">
    <text evidence="1 5">Belongs to the 5-formyltetrahydrofolate cyclo-ligase family.</text>
</comment>
<dbReference type="Gene3D" id="3.40.50.10420">
    <property type="entry name" value="NagB/RpiA/CoA transferase-like"/>
    <property type="match status" value="1"/>
</dbReference>
<dbReference type="Proteomes" id="UP000516404">
    <property type="component" value="Chromosome"/>
</dbReference>
<dbReference type="RefSeq" id="WP_190725049.1">
    <property type="nucleotide sequence ID" value="NZ_CP061539.1"/>
</dbReference>
<feature type="binding site" evidence="4">
    <location>
        <begin position="9"/>
        <end position="13"/>
    </location>
    <ligand>
        <name>ATP</name>
        <dbReference type="ChEBI" id="CHEBI:30616"/>
    </ligand>
</feature>
<name>A0A7H2BFC4_9MICC</name>
<dbReference type="InterPro" id="IPR002698">
    <property type="entry name" value="FTHF_cligase"/>
</dbReference>
<dbReference type="PANTHER" id="PTHR23407:SF1">
    <property type="entry name" value="5-FORMYLTETRAHYDROFOLATE CYCLO-LIGASE"/>
    <property type="match status" value="1"/>
</dbReference>
<comment type="catalytic activity">
    <reaction evidence="5">
        <text>(6S)-5-formyl-5,6,7,8-tetrahydrofolate + ATP = (6R)-5,10-methenyltetrahydrofolate + ADP + phosphate</text>
        <dbReference type="Rhea" id="RHEA:10488"/>
        <dbReference type="ChEBI" id="CHEBI:30616"/>
        <dbReference type="ChEBI" id="CHEBI:43474"/>
        <dbReference type="ChEBI" id="CHEBI:57455"/>
        <dbReference type="ChEBI" id="CHEBI:57457"/>
        <dbReference type="ChEBI" id="CHEBI:456216"/>
        <dbReference type="EC" id="6.3.3.2"/>
    </reaction>
</comment>
<dbReference type="NCBIfam" id="TIGR02727">
    <property type="entry name" value="MTHFS_bact"/>
    <property type="match status" value="1"/>
</dbReference>
<keyword evidence="3 4" id="KW-0067">ATP-binding</keyword>
<evidence type="ECO:0000313" key="6">
    <source>
        <dbReference type="EMBL" id="QNV38370.1"/>
    </source>
</evidence>
<proteinExistence type="inferred from homology"/>
<evidence type="ECO:0000256" key="4">
    <source>
        <dbReference type="PIRSR" id="PIRSR006806-1"/>
    </source>
</evidence>
<evidence type="ECO:0000313" key="7">
    <source>
        <dbReference type="Proteomes" id="UP000516404"/>
    </source>
</evidence>
<keyword evidence="7" id="KW-1185">Reference proteome</keyword>